<dbReference type="EMBL" id="WOWK01000053">
    <property type="protein sequence ID" value="KAF0323313.1"/>
    <property type="molecule type" value="Genomic_DNA"/>
</dbReference>
<comment type="caution">
    <text evidence="2">The sequence shown here is derived from an EMBL/GenBank/DDBJ whole genome shotgun (WGS) entry which is preliminary data.</text>
</comment>
<dbReference type="Proteomes" id="UP000434172">
    <property type="component" value="Unassembled WGS sequence"/>
</dbReference>
<feature type="compositionally biased region" description="Basic and acidic residues" evidence="1">
    <location>
        <begin position="99"/>
        <end position="120"/>
    </location>
</feature>
<protein>
    <submittedName>
        <fullName evidence="2">Uncharacterized protein</fullName>
    </submittedName>
</protein>
<proteinExistence type="predicted"/>
<feature type="region of interest" description="Disordered" evidence="1">
    <location>
        <begin position="96"/>
        <end position="120"/>
    </location>
</feature>
<keyword evidence="3" id="KW-1185">Reference proteome</keyword>
<evidence type="ECO:0000256" key="1">
    <source>
        <dbReference type="SAM" id="MobiDB-lite"/>
    </source>
</evidence>
<organism evidence="2 3">
    <name type="scientific">Colletotrichum asianum</name>
    <dbReference type="NCBI Taxonomy" id="702518"/>
    <lineage>
        <taxon>Eukaryota</taxon>
        <taxon>Fungi</taxon>
        <taxon>Dikarya</taxon>
        <taxon>Ascomycota</taxon>
        <taxon>Pezizomycotina</taxon>
        <taxon>Sordariomycetes</taxon>
        <taxon>Hypocreomycetidae</taxon>
        <taxon>Glomerellales</taxon>
        <taxon>Glomerellaceae</taxon>
        <taxon>Colletotrichum</taxon>
        <taxon>Colletotrichum gloeosporioides species complex</taxon>
    </lineage>
</organism>
<evidence type="ECO:0000313" key="3">
    <source>
        <dbReference type="Proteomes" id="UP000434172"/>
    </source>
</evidence>
<accession>A0A8H3WEZ1</accession>
<evidence type="ECO:0000313" key="2">
    <source>
        <dbReference type="EMBL" id="KAF0323313.1"/>
    </source>
</evidence>
<dbReference type="AlphaFoldDB" id="A0A8H3WEZ1"/>
<gene>
    <name evidence="2" type="ORF">GQ607_009431</name>
</gene>
<reference evidence="2 3" key="1">
    <citation type="submission" date="2019-12" db="EMBL/GenBank/DDBJ databases">
        <title>A genome sequence resource for the geographically widespread anthracnose pathogen Colletotrichum asianum.</title>
        <authorList>
            <person name="Meng Y."/>
        </authorList>
    </citation>
    <scope>NUCLEOTIDE SEQUENCE [LARGE SCALE GENOMIC DNA]</scope>
    <source>
        <strain evidence="2 3">ICMP 18580</strain>
    </source>
</reference>
<feature type="region of interest" description="Disordered" evidence="1">
    <location>
        <begin position="34"/>
        <end position="61"/>
    </location>
</feature>
<sequence>MERTHVDDLPDRTQAVSHIHWLTRRKQKTIMRAPSRRMGKQPGISGAFGKKPNGYGLDRRRGAKFNRSNSIRDLHLPCRTTGAFARLLRSLGLSQDGIHSGRIDDESKAERRSNEMRRTD</sequence>
<name>A0A8H3WEZ1_9PEZI</name>